<proteinExistence type="predicted"/>
<name>A0A7V8JMW6_STEMA</name>
<protein>
    <recommendedName>
        <fullName evidence="3">Alpha/beta hydrolase</fullName>
    </recommendedName>
</protein>
<organism evidence="1 2">
    <name type="scientific">Stenotrophomonas maltophilia</name>
    <name type="common">Pseudomonas maltophilia</name>
    <name type="synonym">Xanthomonas maltophilia</name>
    <dbReference type="NCBI Taxonomy" id="40324"/>
    <lineage>
        <taxon>Bacteria</taxon>
        <taxon>Pseudomonadati</taxon>
        <taxon>Pseudomonadota</taxon>
        <taxon>Gammaproteobacteria</taxon>
        <taxon>Lysobacterales</taxon>
        <taxon>Lysobacteraceae</taxon>
        <taxon>Stenotrophomonas</taxon>
        <taxon>Stenotrophomonas maltophilia group</taxon>
    </lineage>
</organism>
<evidence type="ECO:0000313" key="1">
    <source>
        <dbReference type="EMBL" id="KAF1016436.1"/>
    </source>
</evidence>
<dbReference type="InterPro" id="IPR029058">
    <property type="entry name" value="AB_hydrolase_fold"/>
</dbReference>
<sequence>MLALAHGPSLCLRVPRTGSRMSRGHCILSHGFESGPDATKVTALADVAERLGWSHERPDYTDLDALSAVSRLGDVPARPQRLVERARAAAAQGPVVLAGSSPGAYISAIASLQVPVAGLFLMVPPTRMGPMPALDAAPVPTRVVHAWHDEVIPVAEVIAWAQHRSLPLLLLDDHHRLSNHVEASAQAFEQLLRGL</sequence>
<dbReference type="Proteomes" id="UP000487117">
    <property type="component" value="Unassembled WGS sequence"/>
</dbReference>
<dbReference type="AlphaFoldDB" id="A0A7V8JMW6"/>
<dbReference type="Gene3D" id="3.40.50.1820">
    <property type="entry name" value="alpha/beta hydrolase"/>
    <property type="match status" value="1"/>
</dbReference>
<gene>
    <name evidence="1" type="ORF">GAK31_01934</name>
</gene>
<comment type="caution">
    <text evidence="1">The sequence shown here is derived from an EMBL/GenBank/DDBJ whole genome shotgun (WGS) entry which is preliminary data.</text>
</comment>
<dbReference type="SUPFAM" id="SSF53474">
    <property type="entry name" value="alpha/beta-Hydrolases"/>
    <property type="match status" value="1"/>
</dbReference>
<accession>A0A7V8JMW6</accession>
<dbReference type="EMBL" id="WNDS01000002">
    <property type="protein sequence ID" value="KAF1016436.1"/>
    <property type="molecule type" value="Genomic_DNA"/>
</dbReference>
<evidence type="ECO:0008006" key="3">
    <source>
        <dbReference type="Google" id="ProtNLM"/>
    </source>
</evidence>
<evidence type="ECO:0000313" key="2">
    <source>
        <dbReference type="Proteomes" id="UP000487117"/>
    </source>
</evidence>
<reference evidence="2" key="1">
    <citation type="journal article" date="2020" name="MBio">
        <title>Horizontal gene transfer to a defensive symbiont with a reduced genome amongst a multipartite beetle microbiome.</title>
        <authorList>
            <person name="Waterworth S.C."/>
            <person name="Florez L.V."/>
            <person name="Rees E.R."/>
            <person name="Hertweck C."/>
            <person name="Kaltenpoth M."/>
            <person name="Kwan J.C."/>
        </authorList>
    </citation>
    <scope>NUCLEOTIDE SEQUENCE [LARGE SCALE GENOMIC DNA]</scope>
</reference>